<evidence type="ECO:0000313" key="4">
    <source>
        <dbReference type="EMBL" id="AGH46532.1"/>
    </source>
</evidence>
<dbReference type="PANTHER" id="PTHR44196:SF1">
    <property type="entry name" value="DEHYDROGENASE_REDUCTASE SDR FAMILY MEMBER 7B"/>
    <property type="match status" value="1"/>
</dbReference>
<gene>
    <name evidence="4" type="ORF">C427_4430</name>
</gene>
<evidence type="ECO:0000256" key="3">
    <source>
        <dbReference type="RuleBase" id="RU000363"/>
    </source>
</evidence>
<dbReference type="PRINTS" id="PR00080">
    <property type="entry name" value="SDRFAMILY"/>
</dbReference>
<sequence length="278" mass="30207">MMQYLGTVAVVTGAASGIGKALALKLADKGCHLALADKDLHGLETLQQQIEVLGVECFIASLDVSDNQAFITFAQQVNDKFTRVDMLFNNAGVSLIDSVENQSLEDFHWLMNINFWGVVHGTNAFLPYLKTSSSAHIVNISSLFGLLSLPLQSAYNASKYAVRGFTEALKMEMAGSNIAVHCVHPGGIKTNITNNAKVSTNAIQKSQLIADFNKQAKTTSEQAADIILTGMGKKQRRILVGGDAKLLDCIARWFPSSYEKLLGFEKGVINKRKALLNK</sequence>
<organism evidence="4 5">
    <name type="scientific">Paraglaciecola psychrophila 170</name>
    <dbReference type="NCBI Taxonomy" id="1129794"/>
    <lineage>
        <taxon>Bacteria</taxon>
        <taxon>Pseudomonadati</taxon>
        <taxon>Pseudomonadota</taxon>
        <taxon>Gammaproteobacteria</taxon>
        <taxon>Alteromonadales</taxon>
        <taxon>Alteromonadaceae</taxon>
        <taxon>Paraglaciecola</taxon>
    </lineage>
</organism>
<dbReference type="SUPFAM" id="SSF51735">
    <property type="entry name" value="NAD(P)-binding Rossmann-fold domains"/>
    <property type="match status" value="1"/>
</dbReference>
<evidence type="ECO:0000256" key="2">
    <source>
        <dbReference type="ARBA" id="ARBA00023002"/>
    </source>
</evidence>
<keyword evidence="2" id="KW-0560">Oxidoreductase</keyword>
<reference evidence="4 5" key="1">
    <citation type="journal article" date="2013" name="Genome Announc.">
        <title>Complete Genome Sequence of Glaciecola psychrophila Strain 170T.</title>
        <authorList>
            <person name="Yin J."/>
            <person name="Chen J."/>
            <person name="Liu G."/>
            <person name="Yu Y."/>
            <person name="Song L."/>
            <person name="Wang X."/>
            <person name="Qu X."/>
        </authorList>
    </citation>
    <scope>NUCLEOTIDE SEQUENCE [LARGE SCALE GENOMIC DNA]</scope>
    <source>
        <strain evidence="4 5">170</strain>
    </source>
</reference>
<dbReference type="KEGG" id="gps:C427_4430"/>
<dbReference type="Gene3D" id="3.40.50.720">
    <property type="entry name" value="NAD(P)-binding Rossmann-like Domain"/>
    <property type="match status" value="1"/>
</dbReference>
<keyword evidence="5" id="KW-1185">Reference proteome</keyword>
<dbReference type="Pfam" id="PF00106">
    <property type="entry name" value="adh_short"/>
    <property type="match status" value="1"/>
</dbReference>
<dbReference type="PRINTS" id="PR00081">
    <property type="entry name" value="GDHRDH"/>
</dbReference>
<comment type="similarity">
    <text evidence="1 3">Belongs to the short-chain dehydrogenases/reductases (SDR) family.</text>
</comment>
<dbReference type="HOGENOM" id="CLU_010194_2_1_6"/>
<dbReference type="eggNOG" id="COG0300">
    <property type="taxonomic scope" value="Bacteria"/>
</dbReference>
<dbReference type="GO" id="GO:0016020">
    <property type="term" value="C:membrane"/>
    <property type="evidence" value="ECO:0007669"/>
    <property type="project" value="TreeGrafter"/>
</dbReference>
<dbReference type="STRING" id="1129794.C427_4430"/>
<dbReference type="PATRIC" id="fig|1129794.4.peg.4412"/>
<dbReference type="EMBL" id="CP003837">
    <property type="protein sequence ID" value="AGH46532.1"/>
    <property type="molecule type" value="Genomic_DNA"/>
</dbReference>
<evidence type="ECO:0000313" key="5">
    <source>
        <dbReference type="Proteomes" id="UP000011864"/>
    </source>
</evidence>
<dbReference type="RefSeq" id="WP_007640945.1">
    <property type="nucleotide sequence ID" value="NC_020514.1"/>
</dbReference>
<dbReference type="InterPro" id="IPR002347">
    <property type="entry name" value="SDR_fam"/>
</dbReference>
<accession>K7AER4</accession>
<dbReference type="GO" id="GO:0016491">
    <property type="term" value="F:oxidoreductase activity"/>
    <property type="evidence" value="ECO:0007669"/>
    <property type="project" value="UniProtKB-KW"/>
</dbReference>
<dbReference type="Proteomes" id="UP000011864">
    <property type="component" value="Chromosome"/>
</dbReference>
<name>K7AER4_9ALTE</name>
<dbReference type="AlphaFoldDB" id="K7AER4"/>
<dbReference type="PANTHER" id="PTHR44196">
    <property type="entry name" value="DEHYDROGENASE/REDUCTASE SDR FAMILY MEMBER 7B"/>
    <property type="match status" value="1"/>
</dbReference>
<protein>
    <recommendedName>
        <fullName evidence="6">Short-chain dehydrogenase/reductase SDR</fullName>
    </recommendedName>
</protein>
<proteinExistence type="inferred from homology"/>
<dbReference type="InterPro" id="IPR036291">
    <property type="entry name" value="NAD(P)-bd_dom_sf"/>
</dbReference>
<evidence type="ECO:0008006" key="6">
    <source>
        <dbReference type="Google" id="ProtNLM"/>
    </source>
</evidence>
<dbReference type="OrthoDB" id="6503536at2"/>
<evidence type="ECO:0000256" key="1">
    <source>
        <dbReference type="ARBA" id="ARBA00006484"/>
    </source>
</evidence>